<gene>
    <name evidence="1" type="ORF">B0E33_16905</name>
</gene>
<organism evidence="1 2">
    <name type="scientific">Roseibium algicola</name>
    <dbReference type="NCBI Taxonomy" id="2857014"/>
    <lineage>
        <taxon>Bacteria</taxon>
        <taxon>Pseudomonadati</taxon>
        <taxon>Pseudomonadota</taxon>
        <taxon>Alphaproteobacteria</taxon>
        <taxon>Hyphomicrobiales</taxon>
        <taxon>Stappiaceae</taxon>
        <taxon>Roseibium</taxon>
    </lineage>
</organism>
<name>A0ABM6I3T4_9HYPH</name>
<evidence type="ECO:0000313" key="2">
    <source>
        <dbReference type="Proteomes" id="UP000188174"/>
    </source>
</evidence>
<evidence type="ECO:0000313" key="1">
    <source>
        <dbReference type="EMBL" id="AQQ05037.1"/>
    </source>
</evidence>
<keyword evidence="2" id="KW-1185">Reference proteome</keyword>
<sequence length="74" mass="8310">MTIGDSGQPRNTGRDSVLRFQDSIFLSVIARAFHEAARPMTRPGPTLRFDDKTLPKNRHDGAEVEELKSIVEVM</sequence>
<protein>
    <submittedName>
        <fullName evidence="1">Uncharacterized protein</fullName>
    </submittedName>
</protein>
<dbReference type="Proteomes" id="UP000188174">
    <property type="component" value="Chromosome"/>
</dbReference>
<proteinExistence type="predicted"/>
<dbReference type="EMBL" id="CP019630">
    <property type="protein sequence ID" value="AQQ05037.1"/>
    <property type="molecule type" value="Genomic_DNA"/>
</dbReference>
<accession>A0ABM6I3T4</accession>
<reference evidence="1 2" key="1">
    <citation type="submission" date="2017-02" db="EMBL/GenBank/DDBJ databases">
        <authorList>
            <person name="Jeong S."/>
        </authorList>
    </citation>
    <scope>NUCLEOTIDE SEQUENCE [LARGE SCALE GENOMIC DNA]</scope>
    <source>
        <strain evidence="1 2">RMAR6-6</strain>
    </source>
</reference>